<reference evidence="8" key="1">
    <citation type="journal article" date="2016" name="Nat. Genet.">
        <title>The genome sequences of Arachis duranensis and Arachis ipaensis, the diploid ancestors of cultivated peanut.</title>
        <authorList>
            <person name="Bertioli D.J."/>
            <person name="Cannon S.B."/>
            <person name="Froenicke L."/>
            <person name="Huang G."/>
            <person name="Farmer A.D."/>
            <person name="Cannon E.K."/>
            <person name="Liu X."/>
            <person name="Gao D."/>
            <person name="Clevenger J."/>
            <person name="Dash S."/>
            <person name="Ren L."/>
            <person name="Moretzsohn M.C."/>
            <person name="Shirasawa K."/>
            <person name="Huang W."/>
            <person name="Vidigal B."/>
            <person name="Abernathy B."/>
            <person name="Chu Y."/>
            <person name="Niederhuth C.E."/>
            <person name="Umale P."/>
            <person name="Araujo A.C."/>
            <person name="Kozik A."/>
            <person name="Kim K.D."/>
            <person name="Burow M.D."/>
            <person name="Varshney R.K."/>
            <person name="Wang X."/>
            <person name="Zhang X."/>
            <person name="Barkley N."/>
            <person name="Guimaraes P.M."/>
            <person name="Isobe S."/>
            <person name="Guo B."/>
            <person name="Liao B."/>
            <person name="Stalker H.T."/>
            <person name="Schmitz R.J."/>
            <person name="Scheffler B.E."/>
            <person name="Leal-Bertioli S.C."/>
            <person name="Xun X."/>
            <person name="Jackson S.A."/>
            <person name="Michelmore R."/>
            <person name="Ozias-Akins P."/>
        </authorList>
    </citation>
    <scope>NUCLEOTIDE SEQUENCE [LARGE SCALE GENOMIC DNA]</scope>
    <source>
        <strain evidence="8">cv. V14167</strain>
    </source>
</reference>
<evidence type="ECO:0000256" key="4">
    <source>
        <dbReference type="ARBA" id="ARBA00023125"/>
    </source>
</evidence>
<evidence type="ECO:0000256" key="1">
    <source>
        <dbReference type="ARBA" id="ARBA00004123"/>
    </source>
</evidence>
<dbReference type="GO" id="GO:0071821">
    <property type="term" value="C:FANCM-MHF complex"/>
    <property type="evidence" value="ECO:0007669"/>
    <property type="project" value="TreeGrafter"/>
</dbReference>
<dbReference type="GO" id="GO:0031297">
    <property type="term" value="P:replication fork processing"/>
    <property type="evidence" value="ECO:0007669"/>
    <property type="project" value="TreeGrafter"/>
</dbReference>
<dbReference type="GO" id="GO:0006281">
    <property type="term" value="P:DNA repair"/>
    <property type="evidence" value="ECO:0007669"/>
    <property type="project" value="UniProtKB-KW"/>
</dbReference>
<dbReference type="PANTHER" id="PTHR28680:SF1">
    <property type="entry name" value="CENTROMERE PROTEIN X"/>
    <property type="match status" value="1"/>
</dbReference>
<feature type="region of interest" description="Disordered" evidence="7">
    <location>
        <begin position="32"/>
        <end position="53"/>
    </location>
</feature>
<dbReference type="GO" id="GO:0000712">
    <property type="term" value="P:resolution of meiotic recombination intermediates"/>
    <property type="evidence" value="ECO:0007669"/>
    <property type="project" value="TreeGrafter"/>
</dbReference>
<gene>
    <name evidence="9" type="primary">LOC107488374</name>
</gene>
<dbReference type="CDD" id="cd22921">
    <property type="entry name" value="HFD_CENP-X"/>
    <property type="match status" value="1"/>
</dbReference>
<sequence>MGEAAFECPLIHAILKRVWTARTLERERIEANEALDSEAGAGTSKKSRPTSVNGNALKLSCELVRVFVTEAVQRAAAVAEAEGSTQIEPSHLEFILPQLLLDF</sequence>
<keyword evidence="6" id="KW-0539">Nucleus</keyword>
<accession>A0A6P4DDU3</accession>
<dbReference type="PANTHER" id="PTHR28680">
    <property type="entry name" value="CENTROMERE PROTEIN X"/>
    <property type="match status" value="1"/>
</dbReference>
<evidence type="ECO:0000256" key="5">
    <source>
        <dbReference type="ARBA" id="ARBA00023204"/>
    </source>
</evidence>
<keyword evidence="5" id="KW-0234">DNA repair</keyword>
<proteinExistence type="inferred from homology"/>
<evidence type="ECO:0000313" key="9">
    <source>
        <dbReference type="RefSeq" id="XP_015964608.1"/>
    </source>
</evidence>
<dbReference type="InterPro" id="IPR018552">
    <property type="entry name" value="CENP-X"/>
</dbReference>
<evidence type="ECO:0000256" key="2">
    <source>
        <dbReference type="ARBA" id="ARBA00009359"/>
    </source>
</evidence>
<organism evidence="8 9">
    <name type="scientific">Arachis duranensis</name>
    <name type="common">Wild peanut</name>
    <dbReference type="NCBI Taxonomy" id="130453"/>
    <lineage>
        <taxon>Eukaryota</taxon>
        <taxon>Viridiplantae</taxon>
        <taxon>Streptophyta</taxon>
        <taxon>Embryophyta</taxon>
        <taxon>Tracheophyta</taxon>
        <taxon>Spermatophyta</taxon>
        <taxon>Magnoliopsida</taxon>
        <taxon>eudicotyledons</taxon>
        <taxon>Gunneridae</taxon>
        <taxon>Pentapetalae</taxon>
        <taxon>rosids</taxon>
        <taxon>fabids</taxon>
        <taxon>Fabales</taxon>
        <taxon>Fabaceae</taxon>
        <taxon>Papilionoideae</taxon>
        <taxon>50 kb inversion clade</taxon>
        <taxon>dalbergioids sensu lato</taxon>
        <taxon>Dalbergieae</taxon>
        <taxon>Pterocarpus clade</taxon>
        <taxon>Arachis</taxon>
    </lineage>
</organism>
<dbReference type="KEGG" id="adu:107488374"/>
<dbReference type="OrthoDB" id="2500381at2759"/>
<dbReference type="SMR" id="A0A6P4DDU3"/>
<dbReference type="Gene3D" id="6.10.130.30">
    <property type="match status" value="1"/>
</dbReference>
<dbReference type="GO" id="GO:0003677">
    <property type="term" value="F:DNA binding"/>
    <property type="evidence" value="ECO:0007669"/>
    <property type="project" value="UniProtKB-KW"/>
</dbReference>
<dbReference type="AlphaFoldDB" id="A0A6P4DDU3"/>
<evidence type="ECO:0000256" key="6">
    <source>
        <dbReference type="ARBA" id="ARBA00023242"/>
    </source>
</evidence>
<evidence type="ECO:0000256" key="7">
    <source>
        <dbReference type="SAM" id="MobiDB-lite"/>
    </source>
</evidence>
<keyword evidence="3" id="KW-0227">DNA damage</keyword>
<keyword evidence="4" id="KW-0238">DNA-binding</keyword>
<evidence type="ECO:0000256" key="3">
    <source>
        <dbReference type="ARBA" id="ARBA00022763"/>
    </source>
</evidence>
<protein>
    <submittedName>
        <fullName evidence="9">Protein MHF2 homolog</fullName>
    </submittedName>
</protein>
<dbReference type="RefSeq" id="XP_015964608.1">
    <property type="nucleotide sequence ID" value="XM_016109122.3"/>
</dbReference>
<reference evidence="9" key="2">
    <citation type="submission" date="2025-08" db="UniProtKB">
        <authorList>
            <consortium name="RefSeq"/>
        </authorList>
    </citation>
    <scope>IDENTIFICATION</scope>
    <source>
        <tissue evidence="9">Whole plant</tissue>
    </source>
</reference>
<evidence type="ECO:0000313" key="8">
    <source>
        <dbReference type="Proteomes" id="UP000515211"/>
    </source>
</evidence>
<comment type="subcellular location">
    <subcellularLocation>
        <location evidence="1">Nucleus</location>
    </subcellularLocation>
</comment>
<name>A0A6P4DDU3_ARADU</name>
<dbReference type="Proteomes" id="UP000515211">
    <property type="component" value="Chromosome 1"/>
</dbReference>
<keyword evidence="8" id="KW-1185">Reference proteome</keyword>
<dbReference type="GeneID" id="107488374"/>
<dbReference type="GO" id="GO:0051382">
    <property type="term" value="P:kinetochore assembly"/>
    <property type="evidence" value="ECO:0007669"/>
    <property type="project" value="InterPro"/>
</dbReference>
<dbReference type="Pfam" id="PF09415">
    <property type="entry name" value="CENP-X"/>
    <property type="match status" value="1"/>
</dbReference>
<comment type="similarity">
    <text evidence="2">Belongs to the CENP-X/MHF2 family.</text>
</comment>